<comment type="caution">
    <text evidence="1">The sequence shown here is derived from an EMBL/GenBank/DDBJ whole genome shotgun (WGS) entry which is preliminary data.</text>
</comment>
<keyword evidence="2" id="KW-1185">Reference proteome</keyword>
<protein>
    <submittedName>
        <fullName evidence="1">Uncharacterized protein</fullName>
    </submittedName>
</protein>
<evidence type="ECO:0000313" key="1">
    <source>
        <dbReference type="EMBL" id="KAH7917447.1"/>
    </source>
</evidence>
<reference evidence="1" key="1">
    <citation type="journal article" date="2021" name="New Phytol.">
        <title>Evolutionary innovations through gain and loss of genes in the ectomycorrhizal Boletales.</title>
        <authorList>
            <person name="Wu G."/>
            <person name="Miyauchi S."/>
            <person name="Morin E."/>
            <person name="Kuo A."/>
            <person name="Drula E."/>
            <person name="Varga T."/>
            <person name="Kohler A."/>
            <person name="Feng B."/>
            <person name="Cao Y."/>
            <person name="Lipzen A."/>
            <person name="Daum C."/>
            <person name="Hundley H."/>
            <person name="Pangilinan J."/>
            <person name="Johnson J."/>
            <person name="Barry K."/>
            <person name="LaButti K."/>
            <person name="Ng V."/>
            <person name="Ahrendt S."/>
            <person name="Min B."/>
            <person name="Choi I.G."/>
            <person name="Park H."/>
            <person name="Plett J.M."/>
            <person name="Magnuson J."/>
            <person name="Spatafora J.W."/>
            <person name="Nagy L.G."/>
            <person name="Henrissat B."/>
            <person name="Grigoriev I.V."/>
            <person name="Yang Z.L."/>
            <person name="Xu J."/>
            <person name="Martin F.M."/>
        </authorList>
    </citation>
    <scope>NUCLEOTIDE SEQUENCE</scope>
    <source>
        <strain evidence="1">KUC20120723A-06</strain>
    </source>
</reference>
<name>A0ACB8AYE4_9AGAM</name>
<gene>
    <name evidence="1" type="ORF">BV22DRAFT_1026316</name>
</gene>
<dbReference type="Proteomes" id="UP000790709">
    <property type="component" value="Unassembled WGS sequence"/>
</dbReference>
<evidence type="ECO:0000313" key="2">
    <source>
        <dbReference type="Proteomes" id="UP000790709"/>
    </source>
</evidence>
<proteinExistence type="predicted"/>
<sequence length="172" mass="19493">RSYQYATELEADELIFESATEEEGICAKFVRAYSLDAHEHLARLGCAPVLRGFQKMAGGWSMVVMDRLPDEFETLSARNKPLPSSVFADISAKLELFHKAGFVHGDIRDTDIMLSGLGETRFTIVDFDWARRAREARYPPRVKHIDIKRPPEARDGKEILTDHGMAMLGWIP</sequence>
<accession>A0ACB8AYE4</accession>
<feature type="non-terminal residue" evidence="1">
    <location>
        <position position="1"/>
    </location>
</feature>
<dbReference type="EMBL" id="MU267059">
    <property type="protein sequence ID" value="KAH7917447.1"/>
    <property type="molecule type" value="Genomic_DNA"/>
</dbReference>
<organism evidence="1 2">
    <name type="scientific">Leucogyrophana mollusca</name>
    <dbReference type="NCBI Taxonomy" id="85980"/>
    <lineage>
        <taxon>Eukaryota</taxon>
        <taxon>Fungi</taxon>
        <taxon>Dikarya</taxon>
        <taxon>Basidiomycota</taxon>
        <taxon>Agaricomycotina</taxon>
        <taxon>Agaricomycetes</taxon>
        <taxon>Agaricomycetidae</taxon>
        <taxon>Boletales</taxon>
        <taxon>Boletales incertae sedis</taxon>
        <taxon>Leucogyrophana</taxon>
    </lineage>
</organism>